<organism evidence="1">
    <name type="scientific">Rhizophora mucronata</name>
    <name type="common">Asiatic mangrove</name>
    <dbReference type="NCBI Taxonomy" id="61149"/>
    <lineage>
        <taxon>Eukaryota</taxon>
        <taxon>Viridiplantae</taxon>
        <taxon>Streptophyta</taxon>
        <taxon>Embryophyta</taxon>
        <taxon>Tracheophyta</taxon>
        <taxon>Spermatophyta</taxon>
        <taxon>Magnoliopsida</taxon>
        <taxon>eudicotyledons</taxon>
        <taxon>Gunneridae</taxon>
        <taxon>Pentapetalae</taxon>
        <taxon>rosids</taxon>
        <taxon>fabids</taxon>
        <taxon>Malpighiales</taxon>
        <taxon>Rhizophoraceae</taxon>
        <taxon>Rhizophora</taxon>
    </lineage>
</organism>
<name>A0A2P2Q2J4_RHIMU</name>
<reference evidence="1" key="1">
    <citation type="submission" date="2018-02" db="EMBL/GenBank/DDBJ databases">
        <title>Rhizophora mucronata_Transcriptome.</title>
        <authorList>
            <person name="Meera S.P."/>
            <person name="Sreeshan A."/>
            <person name="Augustine A."/>
        </authorList>
    </citation>
    <scope>NUCLEOTIDE SEQUENCE</scope>
    <source>
        <tissue evidence="1">Leaf</tissue>
    </source>
</reference>
<evidence type="ECO:0000313" key="1">
    <source>
        <dbReference type="EMBL" id="MBX61211.1"/>
    </source>
</evidence>
<dbReference type="AlphaFoldDB" id="A0A2P2Q2J4"/>
<dbReference type="EMBL" id="GGEC01080727">
    <property type="protein sequence ID" value="MBX61211.1"/>
    <property type="molecule type" value="Transcribed_RNA"/>
</dbReference>
<sequence>MSETFFFFLKKIQLLKCQTKKDLIILEV</sequence>
<accession>A0A2P2Q2J4</accession>
<proteinExistence type="predicted"/>
<protein>
    <submittedName>
        <fullName evidence="1">Uncharacterized protein</fullName>
    </submittedName>
</protein>